<evidence type="ECO:0000256" key="2">
    <source>
        <dbReference type="ARBA" id="ARBA00022692"/>
    </source>
</evidence>
<dbReference type="Gene3D" id="3.10.20.90">
    <property type="entry name" value="Phosphatidylinositol 3-kinase Catalytic Subunit, Chain A, domain 1"/>
    <property type="match status" value="1"/>
</dbReference>
<sequence length="392" mass="42581">MNDDVPVRIAVKSVYDRNLTMEFDTLFGYSTILQLKQLVQERLPSSALPKHQRLIFGGKICDDQQTLAQVLKRMEPNETYTFHLLVSERNKTLATSAPSPQATTTTPPTISAAPQATAPSNTTSTIPSTTSPSPPPQPSSFPQANSPSPPEASSTSTAPFPPAQAMHLQHYLAQQELMILMQIQYLEHIRQYQQAHGIRAFETPTPVAPVLFPVHFSAAIRLPGVAGAAAAANAPAAGVRRFQTLRAVLSLLDITLALKMTVMVYIIGQDLPPPRSYVLISLAVVIYLYMTGILLKIYDILNGNPHIDRAPRPDNNNGDGLFNQDNDMDAAAQAPRGPPLVTIATETGLLKDIQSFFVGLVLSLFPSWRPLATTTRGVPPNEMPAPPVANQE</sequence>
<feature type="region of interest" description="Disordered" evidence="5">
    <location>
        <begin position="92"/>
        <end position="161"/>
    </location>
</feature>
<evidence type="ECO:0000313" key="9">
    <source>
        <dbReference type="Proteomes" id="UP000481153"/>
    </source>
</evidence>
<dbReference type="PANTHER" id="PTHR12943">
    <property type="entry name" value="HOMOCYSTEINE-RESPONSIVE ENDOPLASMIC RETICULUM-RESIDENT UNIQUITIN-LIKE DOMAIN HERPUD PROTEIN FAMILY MEMBER"/>
    <property type="match status" value="1"/>
</dbReference>
<evidence type="ECO:0000256" key="3">
    <source>
        <dbReference type="ARBA" id="ARBA00022989"/>
    </source>
</evidence>
<evidence type="ECO:0000256" key="6">
    <source>
        <dbReference type="SAM" id="Phobius"/>
    </source>
</evidence>
<dbReference type="InterPro" id="IPR000626">
    <property type="entry name" value="Ubiquitin-like_dom"/>
</dbReference>
<evidence type="ECO:0000256" key="1">
    <source>
        <dbReference type="ARBA" id="ARBA00004370"/>
    </source>
</evidence>
<feature type="domain" description="Ubiquitin-like" evidence="7">
    <location>
        <begin position="7"/>
        <end position="69"/>
    </location>
</feature>
<dbReference type="PROSITE" id="PS50053">
    <property type="entry name" value="UBIQUITIN_2"/>
    <property type="match status" value="1"/>
</dbReference>
<dbReference type="Proteomes" id="UP000481153">
    <property type="component" value="Unassembled WGS sequence"/>
</dbReference>
<dbReference type="GO" id="GO:0030968">
    <property type="term" value="P:endoplasmic reticulum unfolded protein response"/>
    <property type="evidence" value="ECO:0007669"/>
    <property type="project" value="TreeGrafter"/>
</dbReference>
<dbReference type="EMBL" id="VJMJ01000191">
    <property type="protein sequence ID" value="KAF0727664.1"/>
    <property type="molecule type" value="Genomic_DNA"/>
</dbReference>
<evidence type="ECO:0000256" key="4">
    <source>
        <dbReference type="ARBA" id="ARBA00023136"/>
    </source>
</evidence>
<dbReference type="VEuPathDB" id="FungiDB:AeMF1_009142"/>
<gene>
    <name evidence="8" type="ORF">Ae201684_014292</name>
</gene>
<accession>A0A6G0WK89</accession>
<feature type="compositionally biased region" description="Low complexity" evidence="5">
    <location>
        <begin position="140"/>
        <end position="158"/>
    </location>
</feature>
<dbReference type="Pfam" id="PF00240">
    <property type="entry name" value="ubiquitin"/>
    <property type="match status" value="1"/>
</dbReference>
<keyword evidence="3 6" id="KW-1133">Transmembrane helix</keyword>
<keyword evidence="4 6" id="KW-0472">Membrane</keyword>
<reference evidence="8 9" key="1">
    <citation type="submission" date="2019-07" db="EMBL/GenBank/DDBJ databases">
        <title>Genomics analysis of Aphanomyces spp. identifies a new class of oomycete effector associated with host adaptation.</title>
        <authorList>
            <person name="Gaulin E."/>
        </authorList>
    </citation>
    <scope>NUCLEOTIDE SEQUENCE [LARGE SCALE GENOMIC DNA]</scope>
    <source>
        <strain evidence="8 9">ATCC 201684</strain>
    </source>
</reference>
<feature type="transmembrane region" description="Helical" evidence="6">
    <location>
        <begin position="247"/>
        <end position="267"/>
    </location>
</feature>
<dbReference type="PANTHER" id="PTHR12943:SF27">
    <property type="entry name" value="HOMOCYSTEINE-INDUCED ENDOPLASMIC RETICULUM PROTEIN, ISOFORM A"/>
    <property type="match status" value="1"/>
</dbReference>
<feature type="transmembrane region" description="Helical" evidence="6">
    <location>
        <begin position="279"/>
        <end position="298"/>
    </location>
</feature>
<dbReference type="AlphaFoldDB" id="A0A6G0WK89"/>
<dbReference type="InterPro" id="IPR039751">
    <property type="entry name" value="HERPUD1/2"/>
</dbReference>
<protein>
    <recommendedName>
        <fullName evidence="7">Ubiquitin-like domain-containing protein</fullName>
    </recommendedName>
</protein>
<organism evidence="8 9">
    <name type="scientific">Aphanomyces euteiches</name>
    <dbReference type="NCBI Taxonomy" id="100861"/>
    <lineage>
        <taxon>Eukaryota</taxon>
        <taxon>Sar</taxon>
        <taxon>Stramenopiles</taxon>
        <taxon>Oomycota</taxon>
        <taxon>Saprolegniomycetes</taxon>
        <taxon>Saprolegniales</taxon>
        <taxon>Verrucalvaceae</taxon>
        <taxon>Aphanomyces</taxon>
    </lineage>
</organism>
<evidence type="ECO:0000313" key="8">
    <source>
        <dbReference type="EMBL" id="KAF0727664.1"/>
    </source>
</evidence>
<comment type="subcellular location">
    <subcellularLocation>
        <location evidence="1">Membrane</location>
    </subcellularLocation>
</comment>
<comment type="caution">
    <text evidence="8">The sequence shown here is derived from an EMBL/GenBank/DDBJ whole genome shotgun (WGS) entry which is preliminary data.</text>
</comment>
<dbReference type="SUPFAM" id="SSF54236">
    <property type="entry name" value="Ubiquitin-like"/>
    <property type="match status" value="1"/>
</dbReference>
<dbReference type="GO" id="GO:0016020">
    <property type="term" value="C:membrane"/>
    <property type="evidence" value="ECO:0007669"/>
    <property type="project" value="UniProtKB-SubCell"/>
</dbReference>
<evidence type="ECO:0000259" key="7">
    <source>
        <dbReference type="PROSITE" id="PS50053"/>
    </source>
</evidence>
<keyword evidence="2 6" id="KW-0812">Transmembrane</keyword>
<feature type="compositionally biased region" description="Low complexity" evidence="5">
    <location>
        <begin position="94"/>
        <end position="131"/>
    </location>
</feature>
<evidence type="ECO:0000256" key="5">
    <source>
        <dbReference type="SAM" id="MobiDB-lite"/>
    </source>
</evidence>
<dbReference type="InterPro" id="IPR029071">
    <property type="entry name" value="Ubiquitin-like_domsf"/>
</dbReference>
<proteinExistence type="predicted"/>
<name>A0A6G0WK89_9STRA</name>
<keyword evidence="9" id="KW-1185">Reference proteome</keyword>